<feature type="transmembrane region" description="Helical" evidence="7">
    <location>
        <begin position="456"/>
        <end position="474"/>
    </location>
</feature>
<dbReference type="PANTHER" id="PTHR45649">
    <property type="entry name" value="AMINO-ACID PERMEASE BAT1"/>
    <property type="match status" value="1"/>
</dbReference>
<dbReference type="InterPro" id="IPR002293">
    <property type="entry name" value="AA/rel_permease1"/>
</dbReference>
<dbReference type="PIRSF" id="PIRSF006060">
    <property type="entry name" value="AA_transporter"/>
    <property type="match status" value="1"/>
</dbReference>
<feature type="transmembrane region" description="Helical" evidence="7">
    <location>
        <begin position="47"/>
        <end position="70"/>
    </location>
</feature>
<reference evidence="9" key="1">
    <citation type="journal article" date="2019" name="Int. J. Syst. Evol. Microbiol.">
        <title>The Global Catalogue of Microorganisms (GCM) 10K type strain sequencing project: providing services to taxonomists for standard genome sequencing and annotation.</title>
        <authorList>
            <consortium name="The Broad Institute Genomics Platform"/>
            <consortium name="The Broad Institute Genome Sequencing Center for Infectious Disease"/>
            <person name="Wu L."/>
            <person name="Ma J."/>
        </authorList>
    </citation>
    <scope>NUCLEOTIDE SEQUENCE [LARGE SCALE GENOMIC DNA]</scope>
    <source>
        <strain evidence="9">CGMCC 4.7645</strain>
    </source>
</reference>
<evidence type="ECO:0000313" key="9">
    <source>
        <dbReference type="Proteomes" id="UP001597417"/>
    </source>
</evidence>
<keyword evidence="3 7" id="KW-0812">Transmembrane</keyword>
<feature type="transmembrane region" description="Helical" evidence="7">
    <location>
        <begin position="229"/>
        <end position="249"/>
    </location>
</feature>
<feature type="transmembrane region" description="Helical" evidence="7">
    <location>
        <begin position="156"/>
        <end position="176"/>
    </location>
</feature>
<feature type="region of interest" description="Disordered" evidence="6">
    <location>
        <begin position="486"/>
        <end position="506"/>
    </location>
</feature>
<evidence type="ECO:0000256" key="7">
    <source>
        <dbReference type="SAM" id="Phobius"/>
    </source>
</evidence>
<keyword evidence="2" id="KW-0813">Transport</keyword>
<evidence type="ECO:0000313" key="8">
    <source>
        <dbReference type="EMBL" id="MFD2416402.1"/>
    </source>
</evidence>
<keyword evidence="5 7" id="KW-0472">Membrane</keyword>
<feature type="transmembrane region" description="Helical" evidence="7">
    <location>
        <begin position="123"/>
        <end position="150"/>
    </location>
</feature>
<comment type="subcellular location">
    <subcellularLocation>
        <location evidence="1">Membrane</location>
        <topology evidence="1">Multi-pass membrane protein</topology>
    </subcellularLocation>
</comment>
<dbReference type="Pfam" id="PF13520">
    <property type="entry name" value="AA_permease_2"/>
    <property type="match status" value="1"/>
</dbReference>
<dbReference type="PANTHER" id="PTHR45649:SF26">
    <property type="entry name" value="OS04G0435100 PROTEIN"/>
    <property type="match status" value="1"/>
</dbReference>
<evidence type="ECO:0000256" key="5">
    <source>
        <dbReference type="ARBA" id="ARBA00023136"/>
    </source>
</evidence>
<feature type="transmembrane region" description="Helical" evidence="7">
    <location>
        <begin position="432"/>
        <end position="450"/>
    </location>
</feature>
<evidence type="ECO:0000256" key="1">
    <source>
        <dbReference type="ARBA" id="ARBA00004141"/>
    </source>
</evidence>
<dbReference type="Proteomes" id="UP001597417">
    <property type="component" value="Unassembled WGS sequence"/>
</dbReference>
<gene>
    <name evidence="8" type="ORF">ACFSXZ_08670</name>
</gene>
<feature type="transmembrane region" description="Helical" evidence="7">
    <location>
        <begin position="188"/>
        <end position="209"/>
    </location>
</feature>
<protein>
    <submittedName>
        <fullName evidence="8">APC family permease</fullName>
    </submittedName>
</protein>
<dbReference type="RefSeq" id="WP_378263157.1">
    <property type="nucleotide sequence ID" value="NZ_JBHUKR010000006.1"/>
</dbReference>
<keyword evidence="4 7" id="KW-1133">Transmembrane helix</keyword>
<dbReference type="Gene3D" id="1.20.1740.10">
    <property type="entry name" value="Amino acid/polyamine transporter I"/>
    <property type="match status" value="1"/>
</dbReference>
<feature type="transmembrane region" description="Helical" evidence="7">
    <location>
        <begin position="270"/>
        <end position="293"/>
    </location>
</feature>
<organism evidence="8 9">
    <name type="scientific">Amycolatopsis pigmentata</name>
    <dbReference type="NCBI Taxonomy" id="450801"/>
    <lineage>
        <taxon>Bacteria</taxon>
        <taxon>Bacillati</taxon>
        <taxon>Actinomycetota</taxon>
        <taxon>Actinomycetes</taxon>
        <taxon>Pseudonocardiales</taxon>
        <taxon>Pseudonocardiaceae</taxon>
        <taxon>Amycolatopsis</taxon>
    </lineage>
</organism>
<proteinExistence type="predicted"/>
<feature type="transmembrane region" description="Helical" evidence="7">
    <location>
        <begin position="391"/>
        <end position="412"/>
    </location>
</feature>
<evidence type="ECO:0000256" key="6">
    <source>
        <dbReference type="SAM" id="MobiDB-lite"/>
    </source>
</evidence>
<feature type="transmembrane region" description="Helical" evidence="7">
    <location>
        <begin position="313"/>
        <end position="339"/>
    </location>
</feature>
<evidence type="ECO:0000256" key="2">
    <source>
        <dbReference type="ARBA" id="ARBA00022448"/>
    </source>
</evidence>
<accession>A0ABW5FRG4</accession>
<feature type="transmembrane region" description="Helical" evidence="7">
    <location>
        <begin position="367"/>
        <end position="385"/>
    </location>
</feature>
<evidence type="ECO:0000256" key="3">
    <source>
        <dbReference type="ARBA" id="ARBA00022692"/>
    </source>
</evidence>
<name>A0ABW5FRG4_9PSEU</name>
<dbReference type="EMBL" id="JBHUKR010000006">
    <property type="protein sequence ID" value="MFD2416402.1"/>
    <property type="molecule type" value="Genomic_DNA"/>
</dbReference>
<keyword evidence="9" id="KW-1185">Reference proteome</keyword>
<feature type="transmembrane region" description="Helical" evidence="7">
    <location>
        <begin position="76"/>
        <end position="102"/>
    </location>
</feature>
<sequence length="506" mass="53642">MESIDPRSRVPVDSGLNSATVSDEAYLEALGYRGELSRVLGRFSSFALQYSTIGFSGALLVGFTIGLSQVGPASVWVWFVASGLQVVVAMCVAELCSAYPLAGGAYQIVSRLRGRSLGWQVGWWVQIAHVASVSSATIGITPFIMAWFGVDNLSHWELVGISAILIIASTVANLLGVRIVAWLNNLSVVAELSAAAVIVIGLAAAFLFNSKAHVNSVHYLFTTDGTVKGSVIMPLLFACLLSVYIVSAFDVSGTAGEETKDAARTVPRTAVAANATTWIIGTLVLLFLVLGIGNLGDVLGAGNPVGDILKSNAGQTVATLFTVLAVFALWVNAVILQLAGARVMWAQARDGRFPAARLFARLNREKIPYAGVILGGVIAIAVTLYSSLFAVLIAMLAITWAGAFTVLLVVGYRAHSRDQLPGRPYRLKHWRILYPVAIVWSLLFCVVLIYQDPLHVGLGTLGAVVIGLVLYYVFVPKKDAPVGLAAQEPERGSAAGSARDTLDPIS</sequence>
<comment type="caution">
    <text evidence="8">The sequence shown here is derived from an EMBL/GenBank/DDBJ whole genome shotgun (WGS) entry which is preliminary data.</text>
</comment>
<evidence type="ECO:0000256" key="4">
    <source>
        <dbReference type="ARBA" id="ARBA00022989"/>
    </source>
</evidence>